<dbReference type="PANTHER" id="PTHR34351">
    <property type="entry name" value="SLR1927 PROTEIN-RELATED"/>
    <property type="match status" value="1"/>
</dbReference>
<accession>A0A401ZTL4</accession>
<evidence type="ECO:0000256" key="1">
    <source>
        <dbReference type="SAM" id="Phobius"/>
    </source>
</evidence>
<feature type="domain" description="DUF58" evidence="2">
    <location>
        <begin position="236"/>
        <end position="371"/>
    </location>
</feature>
<keyword evidence="1" id="KW-1133">Transmembrane helix</keyword>
<protein>
    <recommendedName>
        <fullName evidence="2">DUF58 domain-containing protein</fullName>
    </recommendedName>
</protein>
<dbReference type="AlphaFoldDB" id="A0A401ZTL4"/>
<dbReference type="Pfam" id="PF01882">
    <property type="entry name" value="DUF58"/>
    <property type="match status" value="1"/>
</dbReference>
<dbReference type="Proteomes" id="UP000287352">
    <property type="component" value="Unassembled WGS sequence"/>
</dbReference>
<proteinExistence type="predicted"/>
<evidence type="ECO:0000313" key="3">
    <source>
        <dbReference type="EMBL" id="GCE10239.1"/>
    </source>
</evidence>
<keyword evidence="4" id="KW-1185">Reference proteome</keyword>
<keyword evidence="1" id="KW-0472">Membrane</keyword>
<dbReference type="EMBL" id="BIFR01000001">
    <property type="protein sequence ID" value="GCE10239.1"/>
    <property type="molecule type" value="Genomic_DNA"/>
</dbReference>
<sequence length="465" mass="53128">MRNQNRINLRSGQQASTTHKKYALLTSSKGDKLDRRLYLVGLVILLLGILIKQPILLIGGSLLTLILGITDLWSHFSLHNLAYQREISEQRLLFGEEVMLDLTVENIKLLPLPWLELEERLPRDLTLKEQKVRTGSSSYQVTLNALFHLSWYERVTRRYTLQGTTRGIHIFGPTTLHSGDGFGFLKREGHLNNEQFILVYPLILPLTSFHLPARHPFGDHRSQQRLIEDPSRVVGVREYAYGDSLRRVDWKATARTLTMQSKIYESTTTYTIAIFLNVTLQLDVHYGFYPELRELCISAAASIADWSINQGYAVGLYVNTVPYQPEEKPWKLNQSPEQILRERRIRIPAASTEEQRTRILEMLARIQNTQGCTLDELILSERSNLLAGTTALIITSTINEKLLDAILHLRRHGNAVALLYAGEQPSLLKMAGVTVYHIGTTETWKQCVRTSLQESSPLERPTFQF</sequence>
<dbReference type="OrthoDB" id="9789943at2"/>
<reference evidence="4" key="1">
    <citation type="submission" date="2018-12" db="EMBL/GenBank/DDBJ databases">
        <title>Tengunoibacter tsumagoiensis gen. nov., sp. nov., Dictyobacter kobayashii sp. nov., D. alpinus sp. nov., and D. joshuensis sp. nov. and description of Dictyobacteraceae fam. nov. within the order Ktedonobacterales isolated from Tengu-no-mugimeshi.</title>
        <authorList>
            <person name="Wang C.M."/>
            <person name="Zheng Y."/>
            <person name="Sakai Y."/>
            <person name="Toyoda A."/>
            <person name="Minakuchi Y."/>
            <person name="Abe K."/>
            <person name="Yokota A."/>
            <person name="Yabe S."/>
        </authorList>
    </citation>
    <scope>NUCLEOTIDE SEQUENCE [LARGE SCALE GENOMIC DNA]</scope>
    <source>
        <strain evidence="4">Uno3</strain>
    </source>
</reference>
<evidence type="ECO:0000313" key="4">
    <source>
        <dbReference type="Proteomes" id="UP000287352"/>
    </source>
</evidence>
<comment type="caution">
    <text evidence="3">The sequence shown here is derived from an EMBL/GenBank/DDBJ whole genome shotgun (WGS) entry which is preliminary data.</text>
</comment>
<name>A0A401ZTL4_9CHLR</name>
<evidence type="ECO:0000259" key="2">
    <source>
        <dbReference type="Pfam" id="PF01882"/>
    </source>
</evidence>
<dbReference type="RefSeq" id="WP_126577854.1">
    <property type="nucleotide sequence ID" value="NZ_BIFR01000001.1"/>
</dbReference>
<dbReference type="InterPro" id="IPR002881">
    <property type="entry name" value="DUF58"/>
</dbReference>
<feature type="transmembrane region" description="Helical" evidence="1">
    <location>
        <begin position="37"/>
        <end position="56"/>
    </location>
</feature>
<dbReference type="PANTHER" id="PTHR34351:SF2">
    <property type="entry name" value="DUF58 DOMAIN-CONTAINING PROTEIN"/>
    <property type="match status" value="1"/>
</dbReference>
<gene>
    <name evidence="3" type="ORF">KTT_00980</name>
</gene>
<organism evidence="3 4">
    <name type="scientific">Tengunoibacter tsumagoiensis</name>
    <dbReference type="NCBI Taxonomy" id="2014871"/>
    <lineage>
        <taxon>Bacteria</taxon>
        <taxon>Bacillati</taxon>
        <taxon>Chloroflexota</taxon>
        <taxon>Ktedonobacteria</taxon>
        <taxon>Ktedonobacterales</taxon>
        <taxon>Dictyobacteraceae</taxon>
        <taxon>Tengunoibacter</taxon>
    </lineage>
</organism>
<keyword evidence="1" id="KW-0812">Transmembrane</keyword>